<dbReference type="InterPro" id="IPR001245">
    <property type="entry name" value="Ser-Thr/Tyr_kinase_cat_dom"/>
</dbReference>
<evidence type="ECO:0000313" key="3">
    <source>
        <dbReference type="EMBL" id="CAB0040213.1"/>
    </source>
</evidence>
<feature type="region of interest" description="Disordered" evidence="1">
    <location>
        <begin position="153"/>
        <end position="198"/>
    </location>
</feature>
<dbReference type="Proteomes" id="UP000479190">
    <property type="component" value="Unassembled WGS sequence"/>
</dbReference>
<feature type="compositionally biased region" description="Polar residues" evidence="1">
    <location>
        <begin position="153"/>
        <end position="164"/>
    </location>
</feature>
<feature type="compositionally biased region" description="Low complexity" evidence="1">
    <location>
        <begin position="312"/>
        <end position="325"/>
    </location>
</feature>
<dbReference type="Pfam" id="PF07714">
    <property type="entry name" value="PK_Tyr_Ser-Thr"/>
    <property type="match status" value="1"/>
</dbReference>
<dbReference type="GO" id="GO:0005886">
    <property type="term" value="C:plasma membrane"/>
    <property type="evidence" value="ECO:0007669"/>
    <property type="project" value="TreeGrafter"/>
</dbReference>
<feature type="domain" description="Protein kinase" evidence="2">
    <location>
        <begin position="37"/>
        <end position="359"/>
    </location>
</feature>
<feature type="region of interest" description="Disordered" evidence="1">
    <location>
        <begin position="299"/>
        <end position="359"/>
    </location>
</feature>
<dbReference type="SUPFAM" id="SSF56112">
    <property type="entry name" value="Protein kinase-like (PK-like)"/>
    <property type="match status" value="1"/>
</dbReference>
<feature type="compositionally biased region" description="Basic and acidic residues" evidence="1">
    <location>
        <begin position="343"/>
        <end position="359"/>
    </location>
</feature>
<proteinExistence type="predicted"/>
<evidence type="ECO:0000313" key="4">
    <source>
        <dbReference type="Proteomes" id="UP000479190"/>
    </source>
</evidence>
<evidence type="ECO:0000256" key="1">
    <source>
        <dbReference type="SAM" id="MobiDB-lite"/>
    </source>
</evidence>
<dbReference type="OrthoDB" id="3256376at2759"/>
<reference evidence="3 4" key="1">
    <citation type="submission" date="2020-02" db="EMBL/GenBank/DDBJ databases">
        <authorList>
            <person name="Ferguson B K."/>
        </authorList>
    </citation>
    <scope>NUCLEOTIDE SEQUENCE [LARGE SCALE GENOMIC DNA]</scope>
</reference>
<dbReference type="InterPro" id="IPR050122">
    <property type="entry name" value="RTK"/>
</dbReference>
<dbReference type="Gene3D" id="3.30.200.20">
    <property type="entry name" value="Phosphorylase Kinase, domain 1"/>
    <property type="match status" value="1"/>
</dbReference>
<feature type="region of interest" description="Disordered" evidence="1">
    <location>
        <begin position="250"/>
        <end position="274"/>
    </location>
</feature>
<dbReference type="PANTHER" id="PTHR24416:SF611">
    <property type="entry name" value="TYROSINE-PROTEIN KINASE TRANSMEMBRANE RECEPTOR ROR"/>
    <property type="match status" value="1"/>
</dbReference>
<feature type="compositionally biased region" description="Basic and acidic residues" evidence="1">
    <location>
        <begin position="250"/>
        <end position="264"/>
    </location>
</feature>
<dbReference type="EMBL" id="CADCXV010001011">
    <property type="protein sequence ID" value="CAB0040213.1"/>
    <property type="molecule type" value="Genomic_DNA"/>
</dbReference>
<feature type="compositionally biased region" description="Low complexity" evidence="1">
    <location>
        <begin position="175"/>
        <end position="196"/>
    </location>
</feature>
<sequence length="359" mass="39317">MYETLLNQRNVLYVEQEIVEARRKDLADEYEISFNRLSIVTELGHGQFGKVYLAQLDGAAAAAGVGEGRNSSYSNDNLVAVKMSRAHDPTELQQDLLEEIRITKLVGSHPHLVSMIGCCTLPESPVCLVLEYMKGGDLLRYLHAVRAASGTVEVSSPLTLSSNDSPDELSIAEDQSPSSPSPQQQQQQQQQQHQPQFSRDSRVFFPNNDIKAEESGGCKFECSGGGERVKDIGFWLVAARRLLFEAAGRRPEAPADTLDARRGDTPAQLHQQERRLVVRPRALGDRQLRRLSLPLSVRRSAASSSAGGGRPTGSARAAGRAGRAQAADEHVLGSRTRQQADFPADRHVAGEQDSIDLRE</sequence>
<dbReference type="PANTHER" id="PTHR24416">
    <property type="entry name" value="TYROSINE-PROTEIN KINASE RECEPTOR"/>
    <property type="match status" value="1"/>
</dbReference>
<dbReference type="GO" id="GO:0005524">
    <property type="term" value="F:ATP binding"/>
    <property type="evidence" value="ECO:0007669"/>
    <property type="project" value="InterPro"/>
</dbReference>
<dbReference type="AlphaFoldDB" id="A0A6H5IPJ8"/>
<dbReference type="PROSITE" id="PS50011">
    <property type="entry name" value="PROTEIN_KINASE_DOM"/>
    <property type="match status" value="1"/>
</dbReference>
<accession>A0A6H5IPJ8</accession>
<keyword evidence="4" id="KW-1185">Reference proteome</keyword>
<evidence type="ECO:0000259" key="2">
    <source>
        <dbReference type="PROSITE" id="PS50011"/>
    </source>
</evidence>
<dbReference type="GO" id="GO:0007169">
    <property type="term" value="P:cell surface receptor protein tyrosine kinase signaling pathway"/>
    <property type="evidence" value="ECO:0007669"/>
    <property type="project" value="TreeGrafter"/>
</dbReference>
<organism evidence="3 4">
    <name type="scientific">Trichogramma brassicae</name>
    <dbReference type="NCBI Taxonomy" id="86971"/>
    <lineage>
        <taxon>Eukaryota</taxon>
        <taxon>Metazoa</taxon>
        <taxon>Ecdysozoa</taxon>
        <taxon>Arthropoda</taxon>
        <taxon>Hexapoda</taxon>
        <taxon>Insecta</taxon>
        <taxon>Pterygota</taxon>
        <taxon>Neoptera</taxon>
        <taxon>Endopterygota</taxon>
        <taxon>Hymenoptera</taxon>
        <taxon>Apocrita</taxon>
        <taxon>Proctotrupomorpha</taxon>
        <taxon>Chalcidoidea</taxon>
        <taxon>Trichogrammatidae</taxon>
        <taxon>Trichogramma</taxon>
    </lineage>
</organism>
<name>A0A6H5IPJ8_9HYME</name>
<protein>
    <recommendedName>
        <fullName evidence="2">Protein kinase domain-containing protein</fullName>
    </recommendedName>
</protein>
<dbReference type="InterPro" id="IPR011009">
    <property type="entry name" value="Kinase-like_dom_sf"/>
</dbReference>
<gene>
    <name evidence="3" type="ORF">TBRA_LOCUS11941</name>
</gene>
<dbReference type="GO" id="GO:0043235">
    <property type="term" value="C:receptor complex"/>
    <property type="evidence" value="ECO:0007669"/>
    <property type="project" value="TreeGrafter"/>
</dbReference>
<dbReference type="GO" id="GO:0004714">
    <property type="term" value="F:transmembrane receptor protein tyrosine kinase activity"/>
    <property type="evidence" value="ECO:0007669"/>
    <property type="project" value="TreeGrafter"/>
</dbReference>
<dbReference type="InterPro" id="IPR000719">
    <property type="entry name" value="Prot_kinase_dom"/>
</dbReference>